<sequence>MIVRGPTDGDSERARRAYVRRTRDIIESDCKAPVEDSMIHLGLASAQGVYIPYNDALDIFATLANYIIQCIFEDSGSYAEVLFYRVHQQMEAVDTLMYSFIGKHEPFAWSAYNLVGIDPIIAVYSLNLDPTFPPVKHRKRNLCPRKDKVIQEEISKLLAARHIEEIQLSKWLSNVVFVPKPGNKERYMVMENGIEVNSDKLQAIQEMKTPANLNEVQKLVGHIVALNMFISRSTEHSLPFFKALRRTKNFAWDSHILADFSRLKDLLSQVALAHQAGIRRATIPISNCG</sequence>
<dbReference type="PANTHER" id="PTHR37984:SF7">
    <property type="entry name" value="INTEGRASE CATALYTIC DOMAIN-CONTAINING PROTEIN"/>
    <property type="match status" value="1"/>
</dbReference>
<reference evidence="1" key="2">
    <citation type="journal article" date="2024" name="Plant">
        <title>Genomic evolution and insights into agronomic trait innovations of Sesamum species.</title>
        <authorList>
            <person name="Miao H."/>
            <person name="Wang L."/>
            <person name="Qu L."/>
            <person name="Liu H."/>
            <person name="Sun Y."/>
            <person name="Le M."/>
            <person name="Wang Q."/>
            <person name="Wei S."/>
            <person name="Zheng Y."/>
            <person name="Lin W."/>
            <person name="Duan Y."/>
            <person name="Cao H."/>
            <person name="Xiong S."/>
            <person name="Wang X."/>
            <person name="Wei L."/>
            <person name="Li C."/>
            <person name="Ma Q."/>
            <person name="Ju M."/>
            <person name="Zhao R."/>
            <person name="Li G."/>
            <person name="Mu C."/>
            <person name="Tian Q."/>
            <person name="Mei H."/>
            <person name="Zhang T."/>
            <person name="Gao T."/>
            <person name="Zhang H."/>
        </authorList>
    </citation>
    <scope>NUCLEOTIDE SEQUENCE</scope>
    <source>
        <strain evidence="1">KEN8</strain>
    </source>
</reference>
<comment type="caution">
    <text evidence="1">The sequence shown here is derived from an EMBL/GenBank/DDBJ whole genome shotgun (WGS) entry which is preliminary data.</text>
</comment>
<evidence type="ECO:0000313" key="1">
    <source>
        <dbReference type="EMBL" id="KAL0324080.1"/>
    </source>
</evidence>
<organism evidence="1">
    <name type="scientific">Sesamum calycinum</name>
    <dbReference type="NCBI Taxonomy" id="2727403"/>
    <lineage>
        <taxon>Eukaryota</taxon>
        <taxon>Viridiplantae</taxon>
        <taxon>Streptophyta</taxon>
        <taxon>Embryophyta</taxon>
        <taxon>Tracheophyta</taxon>
        <taxon>Spermatophyta</taxon>
        <taxon>Magnoliopsida</taxon>
        <taxon>eudicotyledons</taxon>
        <taxon>Gunneridae</taxon>
        <taxon>Pentapetalae</taxon>
        <taxon>asterids</taxon>
        <taxon>lamiids</taxon>
        <taxon>Lamiales</taxon>
        <taxon>Pedaliaceae</taxon>
        <taxon>Sesamum</taxon>
    </lineage>
</organism>
<proteinExistence type="predicted"/>
<dbReference type="EMBL" id="JACGWM010000015">
    <property type="protein sequence ID" value="KAL0324080.1"/>
    <property type="molecule type" value="Genomic_DNA"/>
</dbReference>
<name>A0AAW2LY40_9LAMI</name>
<gene>
    <name evidence="1" type="ORF">Scaly_2375100</name>
</gene>
<dbReference type="AlphaFoldDB" id="A0AAW2LY40"/>
<dbReference type="InterPro" id="IPR043502">
    <property type="entry name" value="DNA/RNA_pol_sf"/>
</dbReference>
<dbReference type="Gene3D" id="3.30.70.270">
    <property type="match status" value="1"/>
</dbReference>
<dbReference type="InterPro" id="IPR043128">
    <property type="entry name" value="Rev_trsase/Diguanyl_cyclase"/>
</dbReference>
<dbReference type="PANTHER" id="PTHR37984">
    <property type="entry name" value="PROTEIN CBG26694"/>
    <property type="match status" value="1"/>
</dbReference>
<dbReference type="InterPro" id="IPR050951">
    <property type="entry name" value="Retrovirus_Pol_polyprotein"/>
</dbReference>
<accession>A0AAW2LY40</accession>
<dbReference type="SUPFAM" id="SSF56672">
    <property type="entry name" value="DNA/RNA polymerases"/>
    <property type="match status" value="1"/>
</dbReference>
<dbReference type="Gene3D" id="3.10.10.10">
    <property type="entry name" value="HIV Type 1 Reverse Transcriptase, subunit A, domain 1"/>
    <property type="match status" value="1"/>
</dbReference>
<reference evidence="1" key="1">
    <citation type="submission" date="2020-06" db="EMBL/GenBank/DDBJ databases">
        <authorList>
            <person name="Li T."/>
            <person name="Hu X."/>
            <person name="Zhang T."/>
            <person name="Song X."/>
            <person name="Zhang H."/>
            <person name="Dai N."/>
            <person name="Sheng W."/>
            <person name="Hou X."/>
            <person name="Wei L."/>
        </authorList>
    </citation>
    <scope>NUCLEOTIDE SEQUENCE</scope>
    <source>
        <strain evidence="1">KEN8</strain>
        <tissue evidence="1">Leaf</tissue>
    </source>
</reference>
<protein>
    <submittedName>
        <fullName evidence="1">Uncharacterized protein</fullName>
    </submittedName>
</protein>